<reference evidence="7 8" key="1">
    <citation type="journal article" date="2011" name="J. Bacteriol.">
        <title>Complete genome sequence of the cellulose-degrading bacterium Cellulosilyticum lentocellum.</title>
        <authorList>
            <consortium name="US DOE Joint Genome Institute"/>
            <person name="Miller D.A."/>
            <person name="Suen G."/>
            <person name="Bruce D."/>
            <person name="Copeland A."/>
            <person name="Cheng J.F."/>
            <person name="Detter C."/>
            <person name="Goodwin L.A."/>
            <person name="Han C.S."/>
            <person name="Hauser L.J."/>
            <person name="Land M.L."/>
            <person name="Lapidus A."/>
            <person name="Lucas S."/>
            <person name="Meincke L."/>
            <person name="Pitluck S."/>
            <person name="Tapia R."/>
            <person name="Teshima H."/>
            <person name="Woyke T."/>
            <person name="Fox B.G."/>
            <person name="Angert E.R."/>
            <person name="Currie C.R."/>
        </authorList>
    </citation>
    <scope>NUCLEOTIDE SEQUENCE [LARGE SCALE GENOMIC DNA]</scope>
    <source>
        <strain evidence="8">ATCC 49066 / DSM 5427 / NCIMB 11756 / RHM5</strain>
    </source>
</reference>
<keyword evidence="8" id="KW-1185">Reference proteome</keyword>
<dbReference type="PANTHER" id="PTHR35791:SF1">
    <property type="entry name" value="UPF0754 MEMBRANE PROTEIN YHEB"/>
    <property type="match status" value="1"/>
</dbReference>
<dbReference type="AlphaFoldDB" id="F2JKQ7"/>
<dbReference type="InterPro" id="IPR007383">
    <property type="entry name" value="DUF445"/>
</dbReference>
<organism evidence="7 8">
    <name type="scientific">Cellulosilyticum lentocellum (strain ATCC 49066 / DSM 5427 / NCIMB 11756 / RHM5)</name>
    <name type="common">Clostridium lentocellum</name>
    <dbReference type="NCBI Taxonomy" id="642492"/>
    <lineage>
        <taxon>Bacteria</taxon>
        <taxon>Bacillati</taxon>
        <taxon>Bacillota</taxon>
        <taxon>Clostridia</taxon>
        <taxon>Lachnospirales</taxon>
        <taxon>Cellulosilyticaceae</taxon>
        <taxon>Cellulosilyticum</taxon>
    </lineage>
</organism>
<evidence type="ECO:0000256" key="6">
    <source>
        <dbReference type="SAM" id="Phobius"/>
    </source>
</evidence>
<keyword evidence="5 6" id="KW-0472">Membrane</keyword>
<accession>F2JKQ7</accession>
<evidence type="ECO:0000256" key="1">
    <source>
        <dbReference type="ARBA" id="ARBA00004308"/>
    </source>
</evidence>
<comment type="similarity">
    <text evidence="2">Belongs to the UPF0754 family.</text>
</comment>
<dbReference type="PANTHER" id="PTHR35791">
    <property type="entry name" value="UPF0754 MEMBRANE PROTEIN YHEB"/>
    <property type="match status" value="1"/>
</dbReference>
<evidence type="ECO:0000256" key="2">
    <source>
        <dbReference type="ARBA" id="ARBA00008053"/>
    </source>
</evidence>
<keyword evidence="4 6" id="KW-1133">Transmembrane helix</keyword>
<evidence type="ECO:0008006" key="9">
    <source>
        <dbReference type="Google" id="ProtNLM"/>
    </source>
</evidence>
<dbReference type="KEGG" id="cle:Clole_1585"/>
<evidence type="ECO:0000313" key="8">
    <source>
        <dbReference type="Proteomes" id="UP000008467"/>
    </source>
</evidence>
<evidence type="ECO:0000256" key="5">
    <source>
        <dbReference type="ARBA" id="ARBA00023136"/>
    </source>
</evidence>
<evidence type="ECO:0000313" key="7">
    <source>
        <dbReference type="EMBL" id="ADZ83310.1"/>
    </source>
</evidence>
<dbReference type="HOGENOM" id="CLU_042384_0_0_9"/>
<sequence>MNWNFLLGPLVGAIIGYITNGIAIKMLFRPLNPITIGGYTLPFTPGVIPKEKKRLAKSIGRVVSRELLNEEVFRKALLKPEIYERLEEKVDYYIDTYQANDKKLGEIGNEFLGKERAIFLLCEAEENATSLIYTKVVNMEIGKIIVDKLIGTLKGGALSHLLGPMSFLVKDQMLDSLGDKIEPAISQMIVDEAEGIIRQAVEEESNNLKETSVGDWVTKLDPYRDIIKKVVIKSYEGLVRNGLSTALEKLDLAQMIEERIMAFDTLEMENLILEIMNKELNRLVWLGALLGGIMGCVMSFF</sequence>
<evidence type="ECO:0000256" key="3">
    <source>
        <dbReference type="ARBA" id="ARBA00022692"/>
    </source>
</evidence>
<feature type="transmembrane region" description="Helical" evidence="6">
    <location>
        <begin position="6"/>
        <end position="28"/>
    </location>
</feature>
<dbReference type="Pfam" id="PF04286">
    <property type="entry name" value="DUF445"/>
    <property type="match status" value="2"/>
</dbReference>
<dbReference type="EMBL" id="CP002582">
    <property type="protein sequence ID" value="ADZ83310.1"/>
    <property type="molecule type" value="Genomic_DNA"/>
</dbReference>
<dbReference type="STRING" id="642492.Clole_1585"/>
<dbReference type="eggNOG" id="COG4399">
    <property type="taxonomic scope" value="Bacteria"/>
</dbReference>
<dbReference type="GO" id="GO:0012505">
    <property type="term" value="C:endomembrane system"/>
    <property type="evidence" value="ECO:0007669"/>
    <property type="project" value="UniProtKB-SubCell"/>
</dbReference>
<evidence type="ECO:0000256" key="4">
    <source>
        <dbReference type="ARBA" id="ARBA00022989"/>
    </source>
</evidence>
<comment type="subcellular location">
    <subcellularLocation>
        <location evidence="1">Endomembrane system</location>
    </subcellularLocation>
</comment>
<dbReference type="Proteomes" id="UP000008467">
    <property type="component" value="Chromosome"/>
</dbReference>
<keyword evidence="3 6" id="KW-0812">Transmembrane</keyword>
<proteinExistence type="inferred from homology"/>
<gene>
    <name evidence="7" type="ordered locus">Clole_1585</name>
</gene>
<name>F2JKQ7_CELLD</name>
<dbReference type="RefSeq" id="WP_013656608.1">
    <property type="nucleotide sequence ID" value="NC_015275.1"/>
</dbReference>
<protein>
    <recommendedName>
        <fullName evidence="9">DUF445 domain-containing protein</fullName>
    </recommendedName>
</protein>